<evidence type="ECO:0000313" key="2">
    <source>
        <dbReference type="EMBL" id="SFQ74930.1"/>
    </source>
</evidence>
<dbReference type="Proteomes" id="UP000198727">
    <property type="component" value="Unassembled WGS sequence"/>
</dbReference>
<dbReference type="RefSeq" id="WP_092537179.1">
    <property type="nucleotide sequence ID" value="NZ_FOWW01000019.1"/>
</dbReference>
<evidence type="ECO:0000256" key="1">
    <source>
        <dbReference type="SAM" id="SignalP"/>
    </source>
</evidence>
<dbReference type="OrthoDB" id="3373619at2"/>
<keyword evidence="3" id="KW-1185">Reference proteome</keyword>
<evidence type="ECO:0000313" key="3">
    <source>
        <dbReference type="Proteomes" id="UP000198727"/>
    </source>
</evidence>
<accession>A0A1I6B1Y1</accession>
<organism evidence="2 3">
    <name type="scientific">Amycolatopsis arida</name>
    <dbReference type="NCBI Taxonomy" id="587909"/>
    <lineage>
        <taxon>Bacteria</taxon>
        <taxon>Bacillati</taxon>
        <taxon>Actinomycetota</taxon>
        <taxon>Actinomycetes</taxon>
        <taxon>Pseudonocardiales</taxon>
        <taxon>Pseudonocardiaceae</taxon>
        <taxon>Amycolatopsis</taxon>
    </lineage>
</organism>
<reference evidence="3" key="1">
    <citation type="submission" date="2016-10" db="EMBL/GenBank/DDBJ databases">
        <authorList>
            <person name="Varghese N."/>
            <person name="Submissions S."/>
        </authorList>
    </citation>
    <scope>NUCLEOTIDE SEQUENCE [LARGE SCALE GENOMIC DNA]</scope>
    <source>
        <strain evidence="3">CGMCC 4.5579</strain>
    </source>
</reference>
<protein>
    <submittedName>
        <fullName evidence="2">Uncharacterized protein</fullName>
    </submittedName>
</protein>
<gene>
    <name evidence="2" type="ORF">SAMN05421810_1193</name>
</gene>
<dbReference type="AlphaFoldDB" id="A0A1I6B1Y1"/>
<dbReference type="EMBL" id="FOWW01000019">
    <property type="protein sequence ID" value="SFQ74930.1"/>
    <property type="molecule type" value="Genomic_DNA"/>
</dbReference>
<name>A0A1I6B1Y1_9PSEU</name>
<sequence length="184" mass="19063">MRQLTRVLMPLAVGAATVAVVVAAGLATDADRPAPVAQQQSEQQPGIVEDYSYPGAARIHTEYGVILESGDGHILFADCSTDQGTGVGLVQVRTSEGIGKNGQGLICFRVTAPTGYLTLKIPAVYEIRGDGRTSGDGHKLRAELSTDGGNRTVVEVNPNGSTPVGVGTGKDPTTLLRLEAHGEA</sequence>
<dbReference type="STRING" id="587909.SAMN05421810_1193"/>
<feature type="chain" id="PRO_5011590210" evidence="1">
    <location>
        <begin position="24"/>
        <end position="184"/>
    </location>
</feature>
<keyword evidence="1" id="KW-0732">Signal</keyword>
<proteinExistence type="predicted"/>
<feature type="signal peptide" evidence="1">
    <location>
        <begin position="1"/>
        <end position="23"/>
    </location>
</feature>